<sequence length="373" mass="41224">MATVDNDSSLWPYTSPATTFEERTLPINVIIAGDPADTRRHLEERSRGEWNETAPEQEDVGVETDDEIVGTATAWGRADGSTRYVYVADDDPTGGRWLDESYQLHDGEYLGSRHHIRAYASPDDGDEWTAIQAHQEHWDWFRLSHTVNSVEDSQQYVEREFRDRRYVSDLRRVHLGNDRGSDANGWVTIIDLGDGGLPSRLAMVGLLPGAVLIGRVASRTAPRALVAPRLRHAFLLAGSLIGLYLFVRFGAVAVETRTGDVDPRLIAGSFYPLLAVGLPVCAYSFARPLDRQTAFAAGSIGFATAILLDYTFLGVTRLPVNVFVHRLSTAVALGFIAVGASHAERIDPEDHGFVRMGVLLWVVTLLVPLLRFL</sequence>
<dbReference type="EMBL" id="FOFD01000001">
    <property type="protein sequence ID" value="SEP98781.1"/>
    <property type="molecule type" value="Genomic_DNA"/>
</dbReference>
<reference evidence="4" key="1">
    <citation type="submission" date="2016-10" db="EMBL/GenBank/DDBJ databases">
        <authorList>
            <person name="Varghese N."/>
            <person name="Submissions S."/>
        </authorList>
    </citation>
    <scope>NUCLEOTIDE SEQUENCE [LARGE SCALE GENOMIC DNA]</scope>
    <source>
        <strain evidence="4">DSM 25055</strain>
    </source>
</reference>
<accession>A0A1H9CCP3</accession>
<evidence type="ECO:0000313" key="4">
    <source>
        <dbReference type="Proteomes" id="UP000199114"/>
    </source>
</evidence>
<keyword evidence="2" id="KW-0472">Membrane</keyword>
<feature type="transmembrane region" description="Helical" evidence="2">
    <location>
        <begin position="352"/>
        <end position="370"/>
    </location>
</feature>
<keyword evidence="2" id="KW-1133">Transmembrane helix</keyword>
<keyword evidence="4" id="KW-1185">Reference proteome</keyword>
<name>A0A1H9CCP3_9EURY</name>
<gene>
    <name evidence="3" type="ORF">SAMN04489841_1012</name>
</gene>
<organism evidence="3 4">
    <name type="scientific">Natrinema salaciae</name>
    <dbReference type="NCBI Taxonomy" id="1186196"/>
    <lineage>
        <taxon>Archaea</taxon>
        <taxon>Methanobacteriati</taxon>
        <taxon>Methanobacteriota</taxon>
        <taxon>Stenosarchaea group</taxon>
        <taxon>Halobacteria</taxon>
        <taxon>Halobacteriales</taxon>
        <taxon>Natrialbaceae</taxon>
        <taxon>Natrinema</taxon>
    </lineage>
</organism>
<feature type="transmembrane region" description="Helical" evidence="2">
    <location>
        <begin position="265"/>
        <end position="286"/>
    </location>
</feature>
<feature type="transmembrane region" description="Helical" evidence="2">
    <location>
        <begin position="318"/>
        <end position="340"/>
    </location>
</feature>
<feature type="region of interest" description="Disordered" evidence="1">
    <location>
        <begin position="36"/>
        <end position="59"/>
    </location>
</feature>
<dbReference type="RefSeq" id="WP_245742040.1">
    <property type="nucleotide sequence ID" value="NZ_FOFD01000001.1"/>
</dbReference>
<feature type="compositionally biased region" description="Basic and acidic residues" evidence="1">
    <location>
        <begin position="36"/>
        <end position="50"/>
    </location>
</feature>
<evidence type="ECO:0000256" key="2">
    <source>
        <dbReference type="SAM" id="Phobius"/>
    </source>
</evidence>
<protein>
    <submittedName>
        <fullName evidence="3">Uncharacterized protein</fullName>
    </submittedName>
</protein>
<evidence type="ECO:0000256" key="1">
    <source>
        <dbReference type="SAM" id="MobiDB-lite"/>
    </source>
</evidence>
<proteinExistence type="predicted"/>
<dbReference type="Proteomes" id="UP000199114">
    <property type="component" value="Unassembled WGS sequence"/>
</dbReference>
<feature type="transmembrane region" description="Helical" evidence="2">
    <location>
        <begin position="233"/>
        <end position="253"/>
    </location>
</feature>
<dbReference type="AlphaFoldDB" id="A0A1H9CCP3"/>
<evidence type="ECO:0000313" key="3">
    <source>
        <dbReference type="EMBL" id="SEP98781.1"/>
    </source>
</evidence>
<keyword evidence="2" id="KW-0812">Transmembrane</keyword>
<feature type="transmembrane region" description="Helical" evidence="2">
    <location>
        <begin position="293"/>
        <end position="312"/>
    </location>
</feature>